<reference evidence="2" key="1">
    <citation type="submission" date="2020-01" db="EMBL/GenBank/DDBJ databases">
        <authorList>
            <person name="Rat A."/>
        </authorList>
    </citation>
    <scope>NUCLEOTIDE SEQUENCE</scope>
    <source>
        <strain evidence="2">LMG 31161</strain>
    </source>
</reference>
<accession>A0A9X9WIY5</accession>
<dbReference type="Proteomes" id="UP001138708">
    <property type="component" value="Unassembled WGS sequence"/>
</dbReference>
<reference evidence="3 4" key="2">
    <citation type="submission" date="2020-02" db="EMBL/GenBank/DDBJ databases">
        <authorList>
            <person name="Sun Q."/>
            <person name="Inoue M."/>
        </authorList>
    </citation>
    <scope>NUCLEOTIDE SEQUENCE [LARGE SCALE GENOMIC DNA]</scope>
    <source>
        <strain evidence="3 4">KCTC 22478</strain>
    </source>
</reference>
<protein>
    <submittedName>
        <fullName evidence="2">Uncharacterized protein</fullName>
    </submittedName>
</protein>
<dbReference type="EMBL" id="JAAEDK010000028">
    <property type="protein sequence ID" value="MBR0660295.1"/>
    <property type="molecule type" value="Genomic_DNA"/>
</dbReference>
<dbReference type="Proteomes" id="UP000746741">
    <property type="component" value="Unassembled WGS sequence"/>
</dbReference>
<evidence type="ECO:0000313" key="4">
    <source>
        <dbReference type="Proteomes" id="UP000746741"/>
    </source>
</evidence>
<evidence type="ECO:0000256" key="1">
    <source>
        <dbReference type="SAM" id="MobiDB-lite"/>
    </source>
</evidence>
<dbReference type="AlphaFoldDB" id="A0A9X9WIY5"/>
<dbReference type="EMBL" id="JAAVUP010000003">
    <property type="protein sequence ID" value="NKE18018.1"/>
    <property type="molecule type" value="Genomic_DNA"/>
</dbReference>
<evidence type="ECO:0000313" key="5">
    <source>
        <dbReference type="Proteomes" id="UP001138708"/>
    </source>
</evidence>
<proteinExistence type="predicted"/>
<reference evidence="2" key="3">
    <citation type="journal article" date="2021" name="Syst. Appl. Microbiol.">
        <title>Roseomonas hellenica sp. nov., isolated from roots of wild-growing Alkanna tinctoria.</title>
        <authorList>
            <person name="Rat A."/>
            <person name="Naranjo H.D."/>
            <person name="Lebbe L."/>
            <person name="Cnockaert M."/>
            <person name="Krigas N."/>
            <person name="Grigoriadou K."/>
            <person name="Maloupa E."/>
            <person name="Willems A."/>
        </authorList>
    </citation>
    <scope>NUCLEOTIDE SEQUENCE</scope>
    <source>
        <strain evidence="2">LMG 31161</strain>
    </source>
</reference>
<gene>
    <name evidence="3" type="ORF">GWK15_13785</name>
    <name evidence="2" type="ORF">GXW75_13630</name>
</gene>
<keyword evidence="4" id="KW-1185">Reference proteome</keyword>
<feature type="region of interest" description="Disordered" evidence="1">
    <location>
        <begin position="40"/>
        <end position="61"/>
    </location>
</feature>
<evidence type="ECO:0000313" key="2">
    <source>
        <dbReference type="EMBL" id="MBR0660295.1"/>
    </source>
</evidence>
<evidence type="ECO:0000313" key="3">
    <source>
        <dbReference type="EMBL" id="NKE18018.1"/>
    </source>
</evidence>
<comment type="caution">
    <text evidence="2">The sequence shown here is derived from an EMBL/GenBank/DDBJ whole genome shotgun (WGS) entry which is preliminary data.</text>
</comment>
<dbReference type="RefSeq" id="WP_168041906.1">
    <property type="nucleotide sequence ID" value="NZ_JAAEDK010000028.1"/>
</dbReference>
<sequence>MTDDEAVARAAGLGDAWRDRGAEIVEAVAHAKRLATAFPRPADERAEPMPAFAVTPRQAAR</sequence>
<organism evidence="2 5">
    <name type="scientific">Neoroseomonas oryzicola</name>
    <dbReference type="NCBI Taxonomy" id="535904"/>
    <lineage>
        <taxon>Bacteria</taxon>
        <taxon>Pseudomonadati</taxon>
        <taxon>Pseudomonadota</taxon>
        <taxon>Alphaproteobacteria</taxon>
        <taxon>Acetobacterales</taxon>
        <taxon>Acetobacteraceae</taxon>
        <taxon>Neoroseomonas</taxon>
    </lineage>
</organism>
<name>A0A9X9WIY5_9PROT</name>